<keyword evidence="1" id="KW-1133">Transmembrane helix</keyword>
<dbReference type="KEGG" id="rhf:EUB48_04215"/>
<evidence type="ECO:0000259" key="2">
    <source>
        <dbReference type="Pfam" id="PF25275"/>
    </source>
</evidence>
<accession>A0A515D848</accession>
<keyword evidence="1" id="KW-0812">Transmembrane</keyword>
<dbReference type="OrthoDB" id="8577868at2"/>
<dbReference type="GO" id="GO:0016020">
    <property type="term" value="C:membrane"/>
    <property type="evidence" value="ECO:0007669"/>
    <property type="project" value="InterPro"/>
</dbReference>
<evidence type="ECO:0000256" key="1">
    <source>
        <dbReference type="SAM" id="Phobius"/>
    </source>
</evidence>
<dbReference type="EMBL" id="CP035503">
    <property type="protein sequence ID" value="QDL36590.1"/>
    <property type="molecule type" value="Genomic_DNA"/>
</dbReference>
<proteinExistence type="predicted"/>
<gene>
    <name evidence="3" type="ORF">EUB48_04215</name>
</gene>
<name>A0A515D848_9BURK</name>
<dbReference type="InterPro" id="IPR033803">
    <property type="entry name" value="CBD-like_Golvesin-Xly"/>
</dbReference>
<evidence type="ECO:0000313" key="3">
    <source>
        <dbReference type="EMBL" id="QDL36590.1"/>
    </source>
</evidence>
<feature type="transmembrane region" description="Helical" evidence="1">
    <location>
        <begin position="36"/>
        <end position="55"/>
    </location>
</feature>
<sequence length="1052" mass="110859">MTLIASVSDRTQQEATRGAEAVHRVFRSVNFISCRVLSLLSLLLVSMILTGFLAGCGGGSDASGQSSATGGSPGVTALSANIVVTADSNQVSSKGSFRPATAYLSRSSRVMKSAGDGQSAVTFSTSIVTPGYYQVYVWWPQTAPGAGQVDVRVHHGGGTTVTTVDQSILGGQWNSVGTYLMNTGSAAVDVADRQGTVAYADAVRFAYVGDSAPVLGIGATELPLANDGAPYTASLDVNGGVAPYTLSVSKGTLPAGISLDSATGVISGRPVYLGSFPFSVSVRDASGESATTDFTITVLQATTAVAPSALAPVIAHALRLDGRPSGAAPALSGLLSVITSMPEGEWSMVNLNHFSDVWTPDDLRPLYGWSNPPPSKIIEAWSSFAWDPNRGDLILFGGGHANYPGNDVYRWHGTTRLWERASLPSQITQDDLGNWMAIDGPDAAPIAAHTYDNNLFLPLIDRFIVLGGGAFNSGGAYLREVTPTTQRHTGPYLFDPSLANPNEVGGTTGSHVQRVAPHPEIIGGNMWQNRDIWKNIPGNPALPGGYVNSCTAYSAEGGRDVVYEAAIDAGGGTSLGLYKYTINSVSDPTQDTIQKVGAFWNGTSAATSCGYDPTDKVLLRIGTNQIPFVYWDMHNPGPGNRDSRMTPVDATGEFPALLSSGALNLANCGMDYDPTRNQFVMWCGDGRVWSIKPPATLSPNGWTITKQPAPLLATPNGDYGTGILGKWKYIDNLDVFMGLQDATQGNIWIYKPVGWKNPSGNLVPPPTVSLTTPANGTSFASGAPITISANAASPTASISEVDFYSGANKIGVATSPPYSYTWTQAPAGNFQVVAIAVDSIGQQTISAPINITVQPGPTGTVQLQDGVNGYALTQGTFLDSYNQGYVMGGQTFLRNLGAQYTDLIRFAIFTPEGGPLTPGATIQSATLSLYKYSYYSANYSLNRMLVNWSEAGATWLQANVGQSWNTIGAQGSGTDYGASPDATVTTGFNPGWVTFDVTAAIQSMSSGQANYGWRLVTLAGSDTQNLRYFYTNHYLANPAQRPILTITYSTAP</sequence>
<dbReference type="Proteomes" id="UP000316798">
    <property type="component" value="Chromosome"/>
</dbReference>
<dbReference type="RefSeq" id="WP_142817757.1">
    <property type="nucleotide sequence ID" value="NZ_CP035503.1"/>
</dbReference>
<dbReference type="Pfam" id="PF25275">
    <property type="entry name" value="Golvesin_C"/>
    <property type="match status" value="1"/>
</dbReference>
<dbReference type="AlphaFoldDB" id="A0A515D848"/>
<keyword evidence="1" id="KW-0472">Membrane</keyword>
<reference evidence="3 4" key="1">
    <citation type="submission" date="2019-01" db="EMBL/GenBank/DDBJ databases">
        <title>Genomic insights into a novel species Rhodoferax sp.</title>
        <authorList>
            <person name="Jin L."/>
        </authorList>
    </citation>
    <scope>NUCLEOTIDE SEQUENCE [LARGE SCALE GENOMIC DNA]</scope>
    <source>
        <strain evidence="3 4">CHu59-6-5</strain>
    </source>
</reference>
<organism evidence="3 4">
    <name type="scientific">Rhodoferax sediminis</name>
    <dbReference type="NCBI Taxonomy" id="2509614"/>
    <lineage>
        <taxon>Bacteria</taxon>
        <taxon>Pseudomonadati</taxon>
        <taxon>Pseudomonadota</taxon>
        <taxon>Betaproteobacteria</taxon>
        <taxon>Burkholderiales</taxon>
        <taxon>Comamonadaceae</taxon>
        <taxon>Rhodoferax</taxon>
    </lineage>
</organism>
<feature type="domain" description="Golvesin/Xly CBD-like" evidence="2">
    <location>
        <begin position="83"/>
        <end position="206"/>
    </location>
</feature>
<dbReference type="SUPFAM" id="SSF49313">
    <property type="entry name" value="Cadherin-like"/>
    <property type="match status" value="1"/>
</dbReference>
<dbReference type="Pfam" id="PF05345">
    <property type="entry name" value="He_PIG"/>
    <property type="match status" value="1"/>
</dbReference>
<keyword evidence="4" id="KW-1185">Reference proteome</keyword>
<dbReference type="InterPro" id="IPR013783">
    <property type="entry name" value="Ig-like_fold"/>
</dbReference>
<dbReference type="InterPro" id="IPR015919">
    <property type="entry name" value="Cadherin-like_sf"/>
</dbReference>
<dbReference type="GO" id="GO:0005509">
    <property type="term" value="F:calcium ion binding"/>
    <property type="evidence" value="ECO:0007669"/>
    <property type="project" value="InterPro"/>
</dbReference>
<dbReference type="NCBIfam" id="NF033679">
    <property type="entry name" value="DNRLRE_dom"/>
    <property type="match status" value="1"/>
</dbReference>
<protein>
    <submittedName>
        <fullName evidence="3">DNRLRE domain-containing protein</fullName>
    </submittedName>
</protein>
<dbReference type="Gene3D" id="2.60.40.10">
    <property type="entry name" value="Immunoglobulins"/>
    <property type="match status" value="2"/>
</dbReference>
<evidence type="ECO:0000313" key="4">
    <source>
        <dbReference type="Proteomes" id="UP000316798"/>
    </source>
</evidence>
<dbReference type="Pfam" id="PF17957">
    <property type="entry name" value="Big_7"/>
    <property type="match status" value="1"/>
</dbReference>